<dbReference type="PROSITE" id="PS51898">
    <property type="entry name" value="TYR_RECOMBINASE"/>
    <property type="match status" value="1"/>
</dbReference>
<dbReference type="EMBL" id="CP053838">
    <property type="protein sequence ID" value="QKF74450.1"/>
    <property type="molecule type" value="Genomic_DNA"/>
</dbReference>
<dbReference type="PANTHER" id="PTHR30349">
    <property type="entry name" value="PHAGE INTEGRASE-RELATED"/>
    <property type="match status" value="1"/>
</dbReference>
<evidence type="ECO:0000256" key="1">
    <source>
        <dbReference type="ARBA" id="ARBA00008857"/>
    </source>
</evidence>
<feature type="domain" description="Tyr recombinase" evidence="4">
    <location>
        <begin position="213"/>
        <end position="401"/>
    </location>
</feature>
<evidence type="ECO:0000313" key="5">
    <source>
        <dbReference type="EMBL" id="QKF74450.1"/>
    </source>
</evidence>
<dbReference type="InterPro" id="IPR013762">
    <property type="entry name" value="Integrase-like_cat_sf"/>
</dbReference>
<dbReference type="InterPro" id="IPR011010">
    <property type="entry name" value="DNA_brk_join_enz"/>
</dbReference>
<geneLocation type="plasmid" evidence="5">
    <name>pAFAEC</name>
</geneLocation>
<dbReference type="GO" id="GO:0006310">
    <property type="term" value="P:DNA recombination"/>
    <property type="evidence" value="ECO:0007669"/>
    <property type="project" value="UniProtKB-KW"/>
</dbReference>
<dbReference type="AlphaFoldDB" id="A0A6M8MU72"/>
<organism evidence="5">
    <name type="scientific">Aliarcobacter faecis</name>
    <dbReference type="NCBI Taxonomy" id="1564138"/>
    <lineage>
        <taxon>Bacteria</taxon>
        <taxon>Pseudomonadati</taxon>
        <taxon>Campylobacterota</taxon>
        <taxon>Epsilonproteobacteria</taxon>
        <taxon>Campylobacterales</taxon>
        <taxon>Arcobacteraceae</taxon>
        <taxon>Aliarcobacter</taxon>
    </lineage>
</organism>
<dbReference type="SUPFAM" id="SSF56349">
    <property type="entry name" value="DNA breaking-rejoining enzymes"/>
    <property type="match status" value="1"/>
</dbReference>
<dbReference type="KEGG" id="afc:AFAEC_a0003"/>
<keyword evidence="2" id="KW-0238">DNA-binding</keyword>
<evidence type="ECO:0000256" key="2">
    <source>
        <dbReference type="ARBA" id="ARBA00023125"/>
    </source>
</evidence>
<comment type="similarity">
    <text evidence="1">Belongs to the 'phage' integrase family.</text>
</comment>
<dbReference type="CDD" id="cd00397">
    <property type="entry name" value="DNA_BRE_C"/>
    <property type="match status" value="1"/>
</dbReference>
<keyword evidence="3" id="KW-0233">DNA recombination</keyword>
<dbReference type="PANTHER" id="PTHR30349:SF41">
    <property type="entry name" value="INTEGRASE_RECOMBINASE PROTEIN MJ0367-RELATED"/>
    <property type="match status" value="1"/>
</dbReference>
<accession>A0A6M8MU72</accession>
<sequence length="408" mass="48073">MERKHEMAKKNQYELIENSVIDDGAFLLEPYDDWKENIAFWIAQYLSQKCDEQSRRFVTEDNIPKITSIKEAILNSKDIEAIGKYVNELGVLKFKAIKQYYNNIYPFYHYMLERKAYSIKNITTTLLANYFSNTEEKQKKDLAAGKIIKVDIPKNIKNIWELSYASKVNRLTVLLNFIKFIENSNIDKESENEVFLFDIERSKISKSIQKEKRVLSVLTPKDGFQKFFNAIELVQYKDEVRERNILMLKLLMYLGIRVSELVYLKKDDITIDKNIVKFNIIGKGNKQRLLYVTYSHIKKHMIKYEKIRTESPDGFYFTTNKGKQVNDRYINTIVHNTLVAAQIEVTKKSSVHMLRHSVASYLKHTLKMDNASISKWLGHEDIRTTMIYLHYTEQEIIDMAKSFKKIGN</sequence>
<protein>
    <submittedName>
        <fullName evidence="5">Site-specific tyrosine recombinase (XerC/XerD domain)</fullName>
    </submittedName>
</protein>
<dbReference type="Pfam" id="PF18644">
    <property type="entry name" value="Phage_int_SAM_6"/>
    <property type="match status" value="1"/>
</dbReference>
<name>A0A6M8MU72_9BACT</name>
<dbReference type="Gene3D" id="1.10.443.10">
    <property type="entry name" value="Intergrase catalytic core"/>
    <property type="match status" value="1"/>
</dbReference>
<dbReference type="GO" id="GO:0003677">
    <property type="term" value="F:DNA binding"/>
    <property type="evidence" value="ECO:0007669"/>
    <property type="project" value="UniProtKB-KW"/>
</dbReference>
<dbReference type="Pfam" id="PF00589">
    <property type="entry name" value="Phage_integrase"/>
    <property type="match status" value="1"/>
</dbReference>
<dbReference type="InterPro" id="IPR002104">
    <property type="entry name" value="Integrase_catalytic"/>
</dbReference>
<dbReference type="GO" id="GO:0015074">
    <property type="term" value="P:DNA integration"/>
    <property type="evidence" value="ECO:0007669"/>
    <property type="project" value="InterPro"/>
</dbReference>
<gene>
    <name evidence="5" type="ORF">AFAEC_a0003</name>
</gene>
<evidence type="ECO:0000256" key="3">
    <source>
        <dbReference type="ARBA" id="ARBA00023172"/>
    </source>
</evidence>
<dbReference type="InterPro" id="IPR050090">
    <property type="entry name" value="Tyrosine_recombinase_XerCD"/>
</dbReference>
<keyword evidence="5" id="KW-0614">Plasmid</keyword>
<proteinExistence type="inferred from homology"/>
<dbReference type="InterPro" id="IPR041308">
    <property type="entry name" value="Xer_N"/>
</dbReference>
<evidence type="ECO:0000259" key="4">
    <source>
        <dbReference type="PROSITE" id="PS51898"/>
    </source>
</evidence>
<reference evidence="5" key="1">
    <citation type="submission" date="2020-05" db="EMBL/GenBank/DDBJ databases">
        <title>Complete genome sequencing of Campylobacter and Arcobacter type strains.</title>
        <authorList>
            <person name="Miller W.G."/>
            <person name="Yee E."/>
        </authorList>
    </citation>
    <scope>NUCLEOTIDE SEQUENCE [LARGE SCALE GENOMIC DNA]</scope>
    <source>
        <strain evidence="5">CCUG 66484</strain>
        <plasmid evidence="5">pAFAEC</plasmid>
    </source>
</reference>